<protein>
    <submittedName>
        <fullName evidence="2">Uncharacterized protein</fullName>
    </submittedName>
</protein>
<organism evidence="2 3">
    <name type="scientific">Hondaea fermentalgiana</name>
    <dbReference type="NCBI Taxonomy" id="2315210"/>
    <lineage>
        <taxon>Eukaryota</taxon>
        <taxon>Sar</taxon>
        <taxon>Stramenopiles</taxon>
        <taxon>Bigyra</taxon>
        <taxon>Labyrinthulomycetes</taxon>
        <taxon>Thraustochytrida</taxon>
        <taxon>Thraustochytriidae</taxon>
        <taxon>Hondaea</taxon>
    </lineage>
</organism>
<dbReference type="InParanoid" id="A0A2R5GVN1"/>
<evidence type="ECO:0000313" key="3">
    <source>
        <dbReference type="Proteomes" id="UP000241890"/>
    </source>
</evidence>
<dbReference type="Proteomes" id="UP000241890">
    <property type="component" value="Unassembled WGS sequence"/>
</dbReference>
<proteinExistence type="predicted"/>
<reference evidence="2 3" key="1">
    <citation type="submission" date="2017-12" db="EMBL/GenBank/DDBJ databases">
        <title>Sequencing, de novo assembly and annotation of complete genome of a new Thraustochytrid species, strain FCC1311.</title>
        <authorList>
            <person name="Sedici K."/>
            <person name="Godart F."/>
            <person name="Aiese Cigliano R."/>
            <person name="Sanseverino W."/>
            <person name="Barakat M."/>
            <person name="Ortet P."/>
            <person name="Marechal E."/>
            <person name="Cagnac O."/>
            <person name="Amato A."/>
        </authorList>
    </citation>
    <scope>NUCLEOTIDE SEQUENCE [LARGE SCALE GENOMIC DNA]</scope>
</reference>
<sequence>MHSTQTQTQAQTQTQTQNAGEGAGVETPQEFRKFTRANLLAEHYKDIFKQSSVVFFVAGDITSAIKPLRELGFGVTRAKASLVRVTARKLAPEDDLGFETAKQMAKGITNLVYLEDPLLSFVSSQEKLKAFTKMIPISRAKNDVYKDKFVIMGGFMHDEGKTNPNLWFTRPGVDAFVELLKTESKNVADAETLSPHQLFQAKVVAGMRNQLGAIRTPLLKPGQAAASTVRKIPENIASTLAKVRALRQDEADA</sequence>
<dbReference type="AlphaFoldDB" id="A0A2R5GVN1"/>
<evidence type="ECO:0000313" key="2">
    <source>
        <dbReference type="EMBL" id="GBG33828.1"/>
    </source>
</evidence>
<evidence type="ECO:0000256" key="1">
    <source>
        <dbReference type="SAM" id="MobiDB-lite"/>
    </source>
</evidence>
<feature type="compositionally biased region" description="Low complexity" evidence="1">
    <location>
        <begin position="1"/>
        <end position="17"/>
    </location>
</feature>
<name>A0A2R5GVN1_9STRA</name>
<feature type="region of interest" description="Disordered" evidence="1">
    <location>
        <begin position="1"/>
        <end position="27"/>
    </location>
</feature>
<gene>
    <name evidence="2" type="ORF">FCC1311_100512</name>
</gene>
<accession>A0A2R5GVN1</accession>
<dbReference type="EMBL" id="BEYU01000171">
    <property type="protein sequence ID" value="GBG33828.1"/>
    <property type="molecule type" value="Genomic_DNA"/>
</dbReference>
<comment type="caution">
    <text evidence="2">The sequence shown here is derived from an EMBL/GenBank/DDBJ whole genome shotgun (WGS) entry which is preliminary data.</text>
</comment>
<keyword evidence="3" id="KW-1185">Reference proteome</keyword>